<name>A0A263D2X2_9PSEU</name>
<protein>
    <submittedName>
        <fullName evidence="1">Thioesterase</fullName>
    </submittedName>
</protein>
<keyword evidence="2" id="KW-1185">Reference proteome</keyword>
<proteinExistence type="predicted"/>
<dbReference type="InParanoid" id="A0A263D2X2"/>
<dbReference type="Proteomes" id="UP000242444">
    <property type="component" value="Unassembled WGS sequence"/>
</dbReference>
<dbReference type="Gene3D" id="3.10.129.10">
    <property type="entry name" value="Hotdog Thioesterase"/>
    <property type="match status" value="1"/>
</dbReference>
<evidence type="ECO:0000313" key="2">
    <source>
        <dbReference type="Proteomes" id="UP000242444"/>
    </source>
</evidence>
<dbReference type="SUPFAM" id="SSF54637">
    <property type="entry name" value="Thioesterase/thiol ester dehydrase-isomerase"/>
    <property type="match status" value="1"/>
</dbReference>
<dbReference type="OrthoDB" id="9799036at2"/>
<sequence length="132" mass="14393">MDVFGHVNHANLVTLLEEARVPLLFEESAGAGLGDFAKGLVVVRLDVRYRRQITVAGQDLRVRMSLPQVRNATFTLAYEVHAGPSAEDEVAATAETVLAPFDVARQRPRRLSGAERDFLVERLAAGKVPVDG</sequence>
<dbReference type="Pfam" id="PF13279">
    <property type="entry name" value="4HBT_2"/>
    <property type="match status" value="1"/>
</dbReference>
<dbReference type="CDD" id="cd00586">
    <property type="entry name" value="4HBT"/>
    <property type="match status" value="1"/>
</dbReference>
<dbReference type="FunCoup" id="A0A263D2X2">
    <property type="interactions" value="1"/>
</dbReference>
<accession>A0A263D2X2</accession>
<dbReference type="AlphaFoldDB" id="A0A263D2X2"/>
<dbReference type="InterPro" id="IPR029069">
    <property type="entry name" value="HotDog_dom_sf"/>
</dbReference>
<evidence type="ECO:0000313" key="1">
    <source>
        <dbReference type="EMBL" id="OZM71705.1"/>
    </source>
</evidence>
<comment type="caution">
    <text evidence="1">The sequence shown here is derived from an EMBL/GenBank/DDBJ whole genome shotgun (WGS) entry which is preliminary data.</text>
</comment>
<gene>
    <name evidence="1" type="ORF">CFN78_18830</name>
</gene>
<dbReference type="EMBL" id="NKYE01000012">
    <property type="protein sequence ID" value="OZM71705.1"/>
    <property type="molecule type" value="Genomic_DNA"/>
</dbReference>
<reference evidence="1 2" key="1">
    <citation type="submission" date="2017-07" db="EMBL/GenBank/DDBJ databases">
        <title>Amycolatopsis antarcticus sp. nov., isolated from the surface of an Antarcticus brown macroalga.</title>
        <authorList>
            <person name="Wang J."/>
            <person name="Leiva S."/>
            <person name="Huang J."/>
            <person name="Huang Y."/>
        </authorList>
    </citation>
    <scope>NUCLEOTIDE SEQUENCE [LARGE SCALE GENOMIC DNA]</scope>
    <source>
        <strain evidence="1 2">AU-G6</strain>
    </source>
</reference>
<organism evidence="1 2">
    <name type="scientific">Amycolatopsis antarctica</name>
    <dbReference type="NCBI Taxonomy" id="1854586"/>
    <lineage>
        <taxon>Bacteria</taxon>
        <taxon>Bacillati</taxon>
        <taxon>Actinomycetota</taxon>
        <taxon>Actinomycetes</taxon>
        <taxon>Pseudonocardiales</taxon>
        <taxon>Pseudonocardiaceae</taxon>
        <taxon>Amycolatopsis</taxon>
    </lineage>
</organism>